<dbReference type="Proteomes" id="UP000828390">
    <property type="component" value="Unassembled WGS sequence"/>
</dbReference>
<dbReference type="AlphaFoldDB" id="A0A9D4MED0"/>
<proteinExistence type="predicted"/>
<sequence>MVKNDVLNPRKKEVSSYMLKNIVLWMAENNHQSLFHERSMLHWLHGGLGALRVALVTRELPYYMITNRNLMTACALEEKQQRTWIVTITEMMDEGPWMILRLPKIRQALIAHPEPFRWYTRRRTAMELLRLMIMNRLLRSMDENWVFDEPDVTLQTLMRPMDEIVREVYLRMIMVGSRVNNLKDVHERMLM</sequence>
<protein>
    <recommendedName>
        <fullName evidence="1">Mab-21-like HhH/H2TH-like domain-containing protein</fullName>
    </recommendedName>
</protein>
<organism evidence="2 3">
    <name type="scientific">Dreissena polymorpha</name>
    <name type="common">Zebra mussel</name>
    <name type="synonym">Mytilus polymorpha</name>
    <dbReference type="NCBI Taxonomy" id="45954"/>
    <lineage>
        <taxon>Eukaryota</taxon>
        <taxon>Metazoa</taxon>
        <taxon>Spiralia</taxon>
        <taxon>Lophotrochozoa</taxon>
        <taxon>Mollusca</taxon>
        <taxon>Bivalvia</taxon>
        <taxon>Autobranchia</taxon>
        <taxon>Heteroconchia</taxon>
        <taxon>Euheterodonta</taxon>
        <taxon>Imparidentia</taxon>
        <taxon>Neoheterodontei</taxon>
        <taxon>Myida</taxon>
        <taxon>Dreissenoidea</taxon>
        <taxon>Dreissenidae</taxon>
        <taxon>Dreissena</taxon>
    </lineage>
</organism>
<name>A0A9D4MED0_DREPO</name>
<gene>
    <name evidence="2" type="ORF">DPMN_039072</name>
</gene>
<feature type="domain" description="Mab-21-like HhH/H2TH-like" evidence="1">
    <location>
        <begin position="11"/>
        <end position="80"/>
    </location>
</feature>
<evidence type="ECO:0000259" key="1">
    <source>
        <dbReference type="Pfam" id="PF20266"/>
    </source>
</evidence>
<dbReference type="InterPro" id="IPR046906">
    <property type="entry name" value="Mab-21_HhH/H2TH-like"/>
</dbReference>
<keyword evidence="3" id="KW-1185">Reference proteome</keyword>
<accession>A0A9D4MED0</accession>
<dbReference type="EMBL" id="JAIWYP010000002">
    <property type="protein sequence ID" value="KAH3875795.1"/>
    <property type="molecule type" value="Genomic_DNA"/>
</dbReference>
<comment type="caution">
    <text evidence="2">The sequence shown here is derived from an EMBL/GenBank/DDBJ whole genome shotgun (WGS) entry which is preliminary data.</text>
</comment>
<dbReference type="Pfam" id="PF20266">
    <property type="entry name" value="Mab-21_C"/>
    <property type="match status" value="1"/>
</dbReference>
<reference evidence="2" key="2">
    <citation type="submission" date="2020-11" db="EMBL/GenBank/DDBJ databases">
        <authorList>
            <person name="McCartney M.A."/>
            <person name="Auch B."/>
            <person name="Kono T."/>
            <person name="Mallez S."/>
            <person name="Becker A."/>
            <person name="Gohl D.M."/>
            <person name="Silverstein K.A.T."/>
            <person name="Koren S."/>
            <person name="Bechman K.B."/>
            <person name="Herman A."/>
            <person name="Abrahante J.E."/>
            <person name="Garbe J."/>
        </authorList>
    </citation>
    <scope>NUCLEOTIDE SEQUENCE</scope>
    <source>
        <strain evidence="2">Duluth1</strain>
        <tissue evidence="2">Whole animal</tissue>
    </source>
</reference>
<dbReference type="Gene3D" id="1.10.1410.40">
    <property type="match status" value="1"/>
</dbReference>
<evidence type="ECO:0000313" key="2">
    <source>
        <dbReference type="EMBL" id="KAH3875795.1"/>
    </source>
</evidence>
<reference evidence="2" key="1">
    <citation type="journal article" date="2019" name="bioRxiv">
        <title>The Genome of the Zebra Mussel, Dreissena polymorpha: A Resource for Invasive Species Research.</title>
        <authorList>
            <person name="McCartney M.A."/>
            <person name="Auch B."/>
            <person name="Kono T."/>
            <person name="Mallez S."/>
            <person name="Zhang Y."/>
            <person name="Obille A."/>
            <person name="Becker A."/>
            <person name="Abrahante J.E."/>
            <person name="Garbe J."/>
            <person name="Badalamenti J.P."/>
            <person name="Herman A."/>
            <person name="Mangelson H."/>
            <person name="Liachko I."/>
            <person name="Sullivan S."/>
            <person name="Sone E.D."/>
            <person name="Koren S."/>
            <person name="Silverstein K.A.T."/>
            <person name="Beckman K.B."/>
            <person name="Gohl D.M."/>
        </authorList>
    </citation>
    <scope>NUCLEOTIDE SEQUENCE</scope>
    <source>
        <strain evidence="2">Duluth1</strain>
        <tissue evidence="2">Whole animal</tissue>
    </source>
</reference>
<evidence type="ECO:0000313" key="3">
    <source>
        <dbReference type="Proteomes" id="UP000828390"/>
    </source>
</evidence>